<dbReference type="EMBL" id="HBUF01329629">
    <property type="protein sequence ID" value="CAG6696655.1"/>
    <property type="molecule type" value="Transcribed_RNA"/>
</dbReference>
<dbReference type="EMBL" id="HBUF01329630">
    <property type="protein sequence ID" value="CAG6696674.1"/>
    <property type="molecule type" value="Transcribed_RNA"/>
</dbReference>
<protein>
    <submittedName>
        <fullName evidence="1">Uncharacterized protein</fullName>
    </submittedName>
</protein>
<dbReference type="AlphaFoldDB" id="A0A8D8TX48"/>
<proteinExistence type="predicted"/>
<name>A0A8D8TX48_9HEMI</name>
<sequence length="101" mass="11527">MLFRMPSTRSSYLLLTVTMAFSRAWSLLIWGRDLDLSSRDSMIRLCDRTSCRVVFSLSSLDLNSCVVVHGVDISCLIFFSTLSNQAVIWAKVSRNEFHCKN</sequence>
<organism evidence="1">
    <name type="scientific">Cacopsylla melanoneura</name>
    <dbReference type="NCBI Taxonomy" id="428564"/>
    <lineage>
        <taxon>Eukaryota</taxon>
        <taxon>Metazoa</taxon>
        <taxon>Ecdysozoa</taxon>
        <taxon>Arthropoda</taxon>
        <taxon>Hexapoda</taxon>
        <taxon>Insecta</taxon>
        <taxon>Pterygota</taxon>
        <taxon>Neoptera</taxon>
        <taxon>Paraneoptera</taxon>
        <taxon>Hemiptera</taxon>
        <taxon>Sternorrhyncha</taxon>
        <taxon>Psylloidea</taxon>
        <taxon>Psyllidae</taxon>
        <taxon>Psyllinae</taxon>
        <taxon>Cacopsylla</taxon>
    </lineage>
</organism>
<dbReference type="EMBL" id="HBUF01329632">
    <property type="protein sequence ID" value="CAG6696696.1"/>
    <property type="molecule type" value="Transcribed_RNA"/>
</dbReference>
<evidence type="ECO:0000313" key="1">
    <source>
        <dbReference type="EMBL" id="CAG6696696.1"/>
    </source>
</evidence>
<accession>A0A8D8TX48</accession>
<reference evidence="1" key="1">
    <citation type="submission" date="2021-05" db="EMBL/GenBank/DDBJ databases">
        <authorList>
            <person name="Alioto T."/>
            <person name="Alioto T."/>
            <person name="Gomez Garrido J."/>
        </authorList>
    </citation>
    <scope>NUCLEOTIDE SEQUENCE</scope>
</reference>
<dbReference type="EMBL" id="HBUF01329633">
    <property type="protein sequence ID" value="CAG6696715.1"/>
    <property type="molecule type" value="Transcribed_RNA"/>
</dbReference>